<dbReference type="InterPro" id="IPR021640">
    <property type="entry name" value="Mediator_Med28"/>
</dbReference>
<evidence type="ECO:0000256" key="4">
    <source>
        <dbReference type="ARBA" id="ARBA00023054"/>
    </source>
</evidence>
<evidence type="ECO:0000256" key="1">
    <source>
        <dbReference type="ARBA" id="ARBA00004123"/>
    </source>
</evidence>
<dbReference type="Pfam" id="PF11594">
    <property type="entry name" value="Med28"/>
    <property type="match status" value="1"/>
</dbReference>
<evidence type="ECO:0000313" key="9">
    <source>
        <dbReference type="EMBL" id="WOL16449.1"/>
    </source>
</evidence>
<gene>
    <name evidence="9" type="ORF">Cni_G25236</name>
</gene>
<evidence type="ECO:0000256" key="8">
    <source>
        <dbReference type="SAM" id="MobiDB-lite"/>
    </source>
</evidence>
<feature type="region of interest" description="Disordered" evidence="8">
    <location>
        <begin position="1"/>
        <end position="47"/>
    </location>
</feature>
<evidence type="ECO:0000256" key="3">
    <source>
        <dbReference type="ARBA" id="ARBA00023015"/>
    </source>
</evidence>
<sequence length="166" mass="18736">MAEDQQQQQGPPPSEPESGEQASPQVAVPSTSPMAAEERPAQLESPHQTEDLMACVAALDAALLPCLPARELQAVDRSVHSAGQSDVARHAKEFMEVAKKLQWYFIGLQHKDKPSREEILRKEISIMEEELKAKSELIKKHERLIEGWRKELNEQLETHVTELERV</sequence>
<proteinExistence type="inferred from homology"/>
<keyword evidence="6" id="KW-0539">Nucleus</keyword>
<dbReference type="Proteomes" id="UP001327560">
    <property type="component" value="Chromosome 8"/>
</dbReference>
<keyword evidence="5" id="KW-0804">Transcription</keyword>
<dbReference type="AlphaFoldDB" id="A0AAQ3KXA4"/>
<keyword evidence="10" id="KW-1185">Reference proteome</keyword>
<dbReference type="PANTHER" id="PTHR39117">
    <property type="entry name" value="MEDIATOR OF RNA POLYMERASE II TRANSCRIPTION SUBUNIT 28"/>
    <property type="match status" value="1"/>
</dbReference>
<comment type="similarity">
    <text evidence="2">Belongs to the Mediator complex subunit 28 family.</text>
</comment>
<name>A0AAQ3KXA4_9LILI</name>
<dbReference type="PANTHER" id="PTHR39117:SF1">
    <property type="entry name" value="MEDIATOR OF RNA POLYMERASE II TRANSCRIPTION SUBUNIT 28"/>
    <property type="match status" value="1"/>
</dbReference>
<feature type="coiled-coil region" evidence="7">
    <location>
        <begin position="117"/>
        <end position="158"/>
    </location>
</feature>
<dbReference type="EMBL" id="CP136897">
    <property type="protein sequence ID" value="WOL16449.1"/>
    <property type="molecule type" value="Genomic_DNA"/>
</dbReference>
<organism evidence="9 10">
    <name type="scientific">Canna indica</name>
    <name type="common">Indian-shot</name>
    <dbReference type="NCBI Taxonomy" id="4628"/>
    <lineage>
        <taxon>Eukaryota</taxon>
        <taxon>Viridiplantae</taxon>
        <taxon>Streptophyta</taxon>
        <taxon>Embryophyta</taxon>
        <taxon>Tracheophyta</taxon>
        <taxon>Spermatophyta</taxon>
        <taxon>Magnoliopsida</taxon>
        <taxon>Liliopsida</taxon>
        <taxon>Zingiberales</taxon>
        <taxon>Cannaceae</taxon>
        <taxon>Canna</taxon>
    </lineage>
</organism>
<dbReference type="GO" id="GO:0006355">
    <property type="term" value="P:regulation of DNA-templated transcription"/>
    <property type="evidence" value="ECO:0007669"/>
    <property type="project" value="InterPro"/>
</dbReference>
<comment type="subcellular location">
    <subcellularLocation>
        <location evidence="1">Nucleus</location>
    </subcellularLocation>
</comment>
<protein>
    <submittedName>
        <fullName evidence="9">Mediator of RNA polymerase II transcription subunit 28</fullName>
    </submittedName>
</protein>
<evidence type="ECO:0000256" key="6">
    <source>
        <dbReference type="ARBA" id="ARBA00023242"/>
    </source>
</evidence>
<dbReference type="InterPro" id="IPR034456">
    <property type="entry name" value="MED28"/>
</dbReference>
<evidence type="ECO:0000256" key="7">
    <source>
        <dbReference type="SAM" id="Coils"/>
    </source>
</evidence>
<keyword evidence="3" id="KW-0805">Transcription regulation</keyword>
<evidence type="ECO:0000313" key="10">
    <source>
        <dbReference type="Proteomes" id="UP001327560"/>
    </source>
</evidence>
<keyword evidence="4 7" id="KW-0175">Coiled coil</keyword>
<dbReference type="GO" id="GO:0016592">
    <property type="term" value="C:mediator complex"/>
    <property type="evidence" value="ECO:0007669"/>
    <property type="project" value="InterPro"/>
</dbReference>
<evidence type="ECO:0000256" key="5">
    <source>
        <dbReference type="ARBA" id="ARBA00023163"/>
    </source>
</evidence>
<accession>A0AAQ3KXA4</accession>
<reference evidence="9 10" key="1">
    <citation type="submission" date="2023-10" db="EMBL/GenBank/DDBJ databases">
        <title>Chromosome-scale genome assembly provides insights into flower coloration mechanisms of Canna indica.</title>
        <authorList>
            <person name="Li C."/>
        </authorList>
    </citation>
    <scope>NUCLEOTIDE SEQUENCE [LARGE SCALE GENOMIC DNA]</scope>
    <source>
        <tissue evidence="9">Flower</tissue>
    </source>
</reference>
<evidence type="ECO:0000256" key="2">
    <source>
        <dbReference type="ARBA" id="ARBA00005571"/>
    </source>
</evidence>